<reference evidence="8 9" key="1">
    <citation type="journal article" date="2019" name="Nat. Ecol. Evol.">
        <title>Megaphylogeny resolves global patterns of mushroom evolution.</title>
        <authorList>
            <person name="Varga T."/>
            <person name="Krizsan K."/>
            <person name="Foldi C."/>
            <person name="Dima B."/>
            <person name="Sanchez-Garcia M."/>
            <person name="Sanchez-Ramirez S."/>
            <person name="Szollosi G.J."/>
            <person name="Szarkandi J.G."/>
            <person name="Papp V."/>
            <person name="Albert L."/>
            <person name="Andreopoulos W."/>
            <person name="Angelini C."/>
            <person name="Antonin V."/>
            <person name="Barry K.W."/>
            <person name="Bougher N.L."/>
            <person name="Buchanan P."/>
            <person name="Buyck B."/>
            <person name="Bense V."/>
            <person name="Catcheside P."/>
            <person name="Chovatia M."/>
            <person name="Cooper J."/>
            <person name="Damon W."/>
            <person name="Desjardin D."/>
            <person name="Finy P."/>
            <person name="Geml J."/>
            <person name="Haridas S."/>
            <person name="Hughes K."/>
            <person name="Justo A."/>
            <person name="Karasinski D."/>
            <person name="Kautmanova I."/>
            <person name="Kiss B."/>
            <person name="Kocsube S."/>
            <person name="Kotiranta H."/>
            <person name="LaButti K.M."/>
            <person name="Lechner B.E."/>
            <person name="Liimatainen K."/>
            <person name="Lipzen A."/>
            <person name="Lukacs Z."/>
            <person name="Mihaltcheva S."/>
            <person name="Morgado L.N."/>
            <person name="Niskanen T."/>
            <person name="Noordeloos M.E."/>
            <person name="Ohm R.A."/>
            <person name="Ortiz-Santana B."/>
            <person name="Ovrebo C."/>
            <person name="Racz N."/>
            <person name="Riley R."/>
            <person name="Savchenko A."/>
            <person name="Shiryaev A."/>
            <person name="Soop K."/>
            <person name="Spirin V."/>
            <person name="Szebenyi C."/>
            <person name="Tomsovsky M."/>
            <person name="Tulloss R.E."/>
            <person name="Uehling J."/>
            <person name="Grigoriev I.V."/>
            <person name="Vagvolgyi C."/>
            <person name="Papp T."/>
            <person name="Martin F.M."/>
            <person name="Miettinen O."/>
            <person name="Hibbett D.S."/>
            <person name="Nagy L.G."/>
        </authorList>
    </citation>
    <scope>NUCLEOTIDE SEQUENCE [LARGE SCALE GENOMIC DNA]</scope>
    <source>
        <strain evidence="8 9">CBS 309.79</strain>
    </source>
</reference>
<evidence type="ECO:0000313" key="9">
    <source>
        <dbReference type="Proteomes" id="UP000305067"/>
    </source>
</evidence>
<dbReference type="InterPro" id="IPR036396">
    <property type="entry name" value="Cyt_P450_sf"/>
</dbReference>
<evidence type="ECO:0000256" key="6">
    <source>
        <dbReference type="ARBA" id="ARBA00023004"/>
    </source>
</evidence>
<dbReference type="AlphaFoldDB" id="A0A5C3Q9T2"/>
<dbReference type="Proteomes" id="UP000305067">
    <property type="component" value="Unassembled WGS sequence"/>
</dbReference>
<organism evidence="8 9">
    <name type="scientific">Pterulicium gracile</name>
    <dbReference type="NCBI Taxonomy" id="1884261"/>
    <lineage>
        <taxon>Eukaryota</taxon>
        <taxon>Fungi</taxon>
        <taxon>Dikarya</taxon>
        <taxon>Basidiomycota</taxon>
        <taxon>Agaricomycotina</taxon>
        <taxon>Agaricomycetes</taxon>
        <taxon>Agaricomycetidae</taxon>
        <taxon>Agaricales</taxon>
        <taxon>Pleurotineae</taxon>
        <taxon>Pterulaceae</taxon>
        <taxon>Pterulicium</taxon>
    </lineage>
</organism>
<dbReference type="Gene3D" id="1.10.630.10">
    <property type="entry name" value="Cytochrome P450"/>
    <property type="match status" value="1"/>
</dbReference>
<keyword evidence="3" id="KW-0349">Heme</keyword>
<keyword evidence="5" id="KW-0560">Oxidoreductase</keyword>
<feature type="non-terminal residue" evidence="8">
    <location>
        <position position="1"/>
    </location>
</feature>
<keyword evidence="7" id="KW-0503">Monooxygenase</keyword>
<dbReference type="STRING" id="1884261.A0A5C3Q9T2"/>
<dbReference type="PANTHER" id="PTHR46300">
    <property type="entry name" value="P450, PUTATIVE (EUROFUNG)-RELATED-RELATED"/>
    <property type="match status" value="1"/>
</dbReference>
<evidence type="ECO:0008006" key="10">
    <source>
        <dbReference type="Google" id="ProtNLM"/>
    </source>
</evidence>
<accession>A0A5C3Q9T2</accession>
<dbReference type="InterPro" id="IPR050364">
    <property type="entry name" value="Cytochrome_P450_fung"/>
</dbReference>
<evidence type="ECO:0000256" key="1">
    <source>
        <dbReference type="ARBA" id="ARBA00001971"/>
    </source>
</evidence>
<protein>
    <recommendedName>
        <fullName evidence="10">Cytochrome P450</fullName>
    </recommendedName>
</protein>
<evidence type="ECO:0000313" key="8">
    <source>
        <dbReference type="EMBL" id="TFK97819.1"/>
    </source>
</evidence>
<dbReference type="GO" id="GO:0020037">
    <property type="term" value="F:heme binding"/>
    <property type="evidence" value="ECO:0007669"/>
    <property type="project" value="InterPro"/>
</dbReference>
<evidence type="ECO:0000256" key="2">
    <source>
        <dbReference type="ARBA" id="ARBA00010617"/>
    </source>
</evidence>
<keyword evidence="6" id="KW-0408">Iron</keyword>
<evidence type="ECO:0000256" key="4">
    <source>
        <dbReference type="ARBA" id="ARBA00022723"/>
    </source>
</evidence>
<dbReference type="GO" id="GO:0016705">
    <property type="term" value="F:oxidoreductase activity, acting on paired donors, with incorporation or reduction of molecular oxygen"/>
    <property type="evidence" value="ECO:0007669"/>
    <property type="project" value="InterPro"/>
</dbReference>
<dbReference type="GO" id="GO:0004497">
    <property type="term" value="F:monooxygenase activity"/>
    <property type="evidence" value="ECO:0007669"/>
    <property type="project" value="UniProtKB-KW"/>
</dbReference>
<comment type="similarity">
    <text evidence="2">Belongs to the cytochrome P450 family.</text>
</comment>
<dbReference type="OrthoDB" id="1055148at2759"/>
<keyword evidence="4" id="KW-0479">Metal-binding</keyword>
<name>A0A5C3Q9T2_9AGAR</name>
<keyword evidence="9" id="KW-1185">Reference proteome</keyword>
<evidence type="ECO:0000256" key="5">
    <source>
        <dbReference type="ARBA" id="ARBA00023002"/>
    </source>
</evidence>
<dbReference type="GO" id="GO:0005506">
    <property type="term" value="F:iron ion binding"/>
    <property type="evidence" value="ECO:0007669"/>
    <property type="project" value="InterPro"/>
</dbReference>
<evidence type="ECO:0000256" key="7">
    <source>
        <dbReference type="ARBA" id="ARBA00023033"/>
    </source>
</evidence>
<evidence type="ECO:0000256" key="3">
    <source>
        <dbReference type="ARBA" id="ARBA00022617"/>
    </source>
</evidence>
<comment type="cofactor">
    <cofactor evidence="1">
        <name>heme</name>
        <dbReference type="ChEBI" id="CHEBI:30413"/>
    </cofactor>
</comment>
<proteinExistence type="inferred from homology"/>
<sequence>LPYGSHWTSHRRLFQQGFNTNVVRDSCHPIQSEKMIRFLLNLLTTPDDFIHHTEMYVRFHLLLVLRAHTAPQANWFCDSEVSAATRSVRNLTTAMLPGQWLVYTIPSLHLLPEWLPRCYFQTFARETKVLTEQVIEGGYEEAVLSPVCELIFVFLGGYNARLTGE</sequence>
<gene>
    <name evidence="8" type="ORF">BDV98DRAFT_631436</name>
</gene>
<dbReference type="EMBL" id="ML178844">
    <property type="protein sequence ID" value="TFK97819.1"/>
    <property type="molecule type" value="Genomic_DNA"/>
</dbReference>
<dbReference type="SUPFAM" id="SSF48264">
    <property type="entry name" value="Cytochrome P450"/>
    <property type="match status" value="1"/>
</dbReference>
<dbReference type="PANTHER" id="PTHR46300:SF7">
    <property type="entry name" value="P450, PUTATIVE (EUROFUNG)-RELATED"/>
    <property type="match status" value="1"/>
</dbReference>